<reference evidence="1" key="1">
    <citation type="submission" date="2019-08" db="EMBL/GenBank/DDBJ databases">
        <authorList>
            <person name="Kucharzyk K."/>
            <person name="Murdoch R.W."/>
            <person name="Higgins S."/>
            <person name="Loffler F."/>
        </authorList>
    </citation>
    <scope>NUCLEOTIDE SEQUENCE</scope>
</reference>
<sequence>MAPACSAHDDDGALGLFKALLQLGDGVGAGVDFRHRVGPGIGHLDHVGQHVLGQRHHHRAGAARGGDVERARDDFGDARGVVDLHRPFGHGAEHSAVVQFLERLAPHHAARHLAHEDDERCRILVRNVDARRGIGGSRATRDKADARPTGELALRLGHHGRAAFLAADGDVHLGVVQRVQRGQIAFAGHAEQLPDTVQHKLIDEHLSAGARGEGMRGLGVCLHGVLFV</sequence>
<protein>
    <submittedName>
        <fullName evidence="1">Uncharacterized protein</fullName>
    </submittedName>
</protein>
<evidence type="ECO:0000313" key="1">
    <source>
        <dbReference type="EMBL" id="MPN18670.1"/>
    </source>
</evidence>
<organism evidence="1">
    <name type="scientific">bioreactor metagenome</name>
    <dbReference type="NCBI Taxonomy" id="1076179"/>
    <lineage>
        <taxon>unclassified sequences</taxon>
        <taxon>metagenomes</taxon>
        <taxon>ecological metagenomes</taxon>
    </lineage>
</organism>
<dbReference type="AlphaFoldDB" id="A0A645FYG1"/>
<dbReference type="EMBL" id="VSSQ01066053">
    <property type="protein sequence ID" value="MPN18670.1"/>
    <property type="molecule type" value="Genomic_DNA"/>
</dbReference>
<comment type="caution">
    <text evidence="1">The sequence shown here is derived from an EMBL/GenBank/DDBJ whole genome shotgun (WGS) entry which is preliminary data.</text>
</comment>
<name>A0A645FYG1_9ZZZZ</name>
<proteinExistence type="predicted"/>
<accession>A0A645FYG1</accession>
<gene>
    <name evidence="1" type="ORF">SDC9_166033</name>
</gene>